<organism evidence="9 10">
    <name type="scientific">Pelobium manganitolerans</name>
    <dbReference type="NCBI Taxonomy" id="1842495"/>
    <lineage>
        <taxon>Bacteria</taxon>
        <taxon>Pseudomonadati</taxon>
        <taxon>Bacteroidota</taxon>
        <taxon>Sphingobacteriia</taxon>
        <taxon>Sphingobacteriales</taxon>
        <taxon>Sphingobacteriaceae</taxon>
        <taxon>Pelobium</taxon>
    </lineage>
</organism>
<dbReference type="CDD" id="cd00075">
    <property type="entry name" value="HATPase"/>
    <property type="match status" value="1"/>
</dbReference>
<dbReference type="PRINTS" id="PR00344">
    <property type="entry name" value="BCTRLSENSOR"/>
</dbReference>
<evidence type="ECO:0000256" key="1">
    <source>
        <dbReference type="ARBA" id="ARBA00000085"/>
    </source>
</evidence>
<dbReference type="Pfam" id="PF02518">
    <property type="entry name" value="HATPase_c"/>
    <property type="match status" value="1"/>
</dbReference>
<keyword evidence="4" id="KW-0808">Transferase</keyword>
<dbReference type="AlphaFoldDB" id="A0A419S7H7"/>
<dbReference type="Gene3D" id="1.10.287.130">
    <property type="match status" value="1"/>
</dbReference>
<dbReference type="InterPro" id="IPR005467">
    <property type="entry name" value="His_kinase_dom"/>
</dbReference>
<dbReference type="GO" id="GO:0004721">
    <property type="term" value="F:phosphoprotein phosphatase activity"/>
    <property type="evidence" value="ECO:0007669"/>
    <property type="project" value="TreeGrafter"/>
</dbReference>
<comment type="catalytic activity">
    <reaction evidence="1">
        <text>ATP + protein L-histidine = ADP + protein N-phospho-L-histidine.</text>
        <dbReference type="EC" id="2.7.13.3"/>
    </reaction>
</comment>
<evidence type="ECO:0000313" key="9">
    <source>
        <dbReference type="EMBL" id="RKD17116.1"/>
    </source>
</evidence>
<reference evidence="9 10" key="1">
    <citation type="submission" date="2016-07" db="EMBL/GenBank/DDBJ databases">
        <title>Genome of Pelobium manganitolerans.</title>
        <authorList>
            <person name="Wu S."/>
            <person name="Wang G."/>
        </authorList>
    </citation>
    <scope>NUCLEOTIDE SEQUENCE [LARGE SCALE GENOMIC DNA]</scope>
    <source>
        <strain evidence="9 10">YS-25</strain>
    </source>
</reference>
<keyword evidence="7" id="KW-1133">Transmembrane helix</keyword>
<dbReference type="PANTHER" id="PTHR45453:SF1">
    <property type="entry name" value="PHOSPHATE REGULON SENSOR PROTEIN PHOR"/>
    <property type="match status" value="1"/>
</dbReference>
<dbReference type="EC" id="2.7.13.3" evidence="2"/>
<protein>
    <recommendedName>
        <fullName evidence="2">histidine kinase</fullName>
        <ecNumber evidence="2">2.7.13.3</ecNumber>
    </recommendedName>
</protein>
<dbReference type="PROSITE" id="PS50109">
    <property type="entry name" value="HIS_KIN"/>
    <property type="match status" value="1"/>
</dbReference>
<dbReference type="InterPro" id="IPR003661">
    <property type="entry name" value="HisK_dim/P_dom"/>
</dbReference>
<dbReference type="CDD" id="cd00082">
    <property type="entry name" value="HisKA"/>
    <property type="match status" value="1"/>
</dbReference>
<dbReference type="Proteomes" id="UP000283433">
    <property type="component" value="Unassembled WGS sequence"/>
</dbReference>
<dbReference type="Gene3D" id="3.30.565.10">
    <property type="entry name" value="Histidine kinase-like ATPase, C-terminal domain"/>
    <property type="match status" value="1"/>
</dbReference>
<dbReference type="RefSeq" id="WP_245989026.1">
    <property type="nucleotide sequence ID" value="NZ_MBTA01000012.1"/>
</dbReference>
<keyword evidence="7" id="KW-0472">Membrane</keyword>
<keyword evidence="10" id="KW-1185">Reference proteome</keyword>
<keyword evidence="3" id="KW-0597">Phosphoprotein</keyword>
<dbReference type="SUPFAM" id="SSF47384">
    <property type="entry name" value="Homodimeric domain of signal transducing histidine kinase"/>
    <property type="match status" value="1"/>
</dbReference>
<gene>
    <name evidence="9" type="ORF">BCY91_02925</name>
</gene>
<evidence type="ECO:0000256" key="5">
    <source>
        <dbReference type="ARBA" id="ARBA00022777"/>
    </source>
</evidence>
<evidence type="ECO:0000256" key="7">
    <source>
        <dbReference type="SAM" id="Phobius"/>
    </source>
</evidence>
<evidence type="ECO:0000256" key="2">
    <source>
        <dbReference type="ARBA" id="ARBA00012438"/>
    </source>
</evidence>
<dbReference type="EMBL" id="MBTA01000012">
    <property type="protein sequence ID" value="RKD17116.1"/>
    <property type="molecule type" value="Genomic_DNA"/>
</dbReference>
<dbReference type="SUPFAM" id="SSF55874">
    <property type="entry name" value="ATPase domain of HSP90 chaperone/DNA topoisomerase II/histidine kinase"/>
    <property type="match status" value="1"/>
</dbReference>
<evidence type="ECO:0000256" key="4">
    <source>
        <dbReference type="ARBA" id="ARBA00022679"/>
    </source>
</evidence>
<dbReference type="InterPro" id="IPR036097">
    <property type="entry name" value="HisK_dim/P_sf"/>
</dbReference>
<dbReference type="GO" id="GO:0005886">
    <property type="term" value="C:plasma membrane"/>
    <property type="evidence" value="ECO:0007669"/>
    <property type="project" value="TreeGrafter"/>
</dbReference>
<dbReference type="Pfam" id="PF00512">
    <property type="entry name" value="HisKA"/>
    <property type="match status" value="1"/>
</dbReference>
<sequence length="620" mass="70051">MKRQSIVLIMALMSFALVGVMAMQFYFIRESYELKTQLFDQSVNEALKNVSEKLEKKEALLFLAHKADLAHKRNEELARKRRIAQSRKTNNQKLSPQESSTIAFVQKMKANQAKSDSIFRLRDSLIRSRYPYKLVYNGPVQAENQSPRFNLRVDVDEVIDEYGNVHTIQRQSLVETQPAQPQLRLVSRGNAVVDTVRRYVVQDPILGTVLKTIPKPNFLTGISERELKLASRQQQNEKQAKRLTNYLDSVERVKDKSSVFEDIASEMQQVNVPLRQRVEAQNIDSLLATELANNGVNLNYTYRIGSVQADSIIFSNASQKNNQFLPQNTYKTALFTKDMLRDGGYLMVSFPQKNSVILRNMGSILLSSVSLLLVLAGSFIYTISSILRQKKVSEMKTDFINNMTHEFKTPVATIMIASEALKDPEINSNTARVNKLAGVIYDENVRLGNHIERVLNIAKIEKENIKLEHSPQQVNDLISAVVDSMELQLHKKGTTVTLNLNAQNSVILGDELHLSNVIFNLIDNANKYSPESSKIDISTLNDGNSLLIKIKDTGIGMSKEQLKKIFEQFYRIPTGNLHDVKGFGLGLSYVNSVVKKMKGSISVKSEKDKGSEFELKFPLA</sequence>
<dbReference type="SMART" id="SM00387">
    <property type="entry name" value="HATPase_c"/>
    <property type="match status" value="1"/>
</dbReference>
<dbReference type="InterPro" id="IPR004358">
    <property type="entry name" value="Sig_transdc_His_kin-like_C"/>
</dbReference>
<keyword evidence="5 9" id="KW-0418">Kinase</keyword>
<proteinExistence type="predicted"/>
<feature type="transmembrane region" description="Helical" evidence="7">
    <location>
        <begin position="364"/>
        <end position="387"/>
    </location>
</feature>
<keyword evidence="7" id="KW-0812">Transmembrane</keyword>
<dbReference type="InterPro" id="IPR003594">
    <property type="entry name" value="HATPase_dom"/>
</dbReference>
<dbReference type="InterPro" id="IPR050351">
    <property type="entry name" value="BphY/WalK/GraS-like"/>
</dbReference>
<accession>A0A419S7H7</accession>
<name>A0A419S7H7_9SPHI</name>
<dbReference type="PANTHER" id="PTHR45453">
    <property type="entry name" value="PHOSPHATE REGULON SENSOR PROTEIN PHOR"/>
    <property type="match status" value="1"/>
</dbReference>
<keyword evidence="6" id="KW-0902">Two-component regulatory system</keyword>
<evidence type="ECO:0000256" key="3">
    <source>
        <dbReference type="ARBA" id="ARBA00022553"/>
    </source>
</evidence>
<dbReference type="FunFam" id="3.30.565.10:FF:000006">
    <property type="entry name" value="Sensor histidine kinase WalK"/>
    <property type="match status" value="1"/>
</dbReference>
<dbReference type="GO" id="GO:0016036">
    <property type="term" value="P:cellular response to phosphate starvation"/>
    <property type="evidence" value="ECO:0007669"/>
    <property type="project" value="TreeGrafter"/>
</dbReference>
<feature type="domain" description="Histidine kinase" evidence="8">
    <location>
        <begin position="402"/>
        <end position="620"/>
    </location>
</feature>
<evidence type="ECO:0000313" key="10">
    <source>
        <dbReference type="Proteomes" id="UP000283433"/>
    </source>
</evidence>
<dbReference type="SMART" id="SM00388">
    <property type="entry name" value="HisKA"/>
    <property type="match status" value="1"/>
</dbReference>
<comment type="caution">
    <text evidence="9">The sequence shown here is derived from an EMBL/GenBank/DDBJ whole genome shotgun (WGS) entry which is preliminary data.</text>
</comment>
<dbReference type="InterPro" id="IPR036890">
    <property type="entry name" value="HATPase_C_sf"/>
</dbReference>
<evidence type="ECO:0000259" key="8">
    <source>
        <dbReference type="PROSITE" id="PS50109"/>
    </source>
</evidence>
<dbReference type="GO" id="GO:0000155">
    <property type="term" value="F:phosphorelay sensor kinase activity"/>
    <property type="evidence" value="ECO:0007669"/>
    <property type="project" value="InterPro"/>
</dbReference>
<evidence type="ECO:0000256" key="6">
    <source>
        <dbReference type="ARBA" id="ARBA00023012"/>
    </source>
</evidence>